<protein>
    <recommendedName>
        <fullName evidence="3">HTH tetR-type domain-containing protein</fullName>
    </recommendedName>
</protein>
<dbReference type="STRING" id="314283.MED297_11785"/>
<feature type="domain" description="HTH tetR-type" evidence="3">
    <location>
        <begin position="14"/>
        <end position="75"/>
    </location>
</feature>
<evidence type="ECO:0000313" key="4">
    <source>
        <dbReference type="EMBL" id="EAR10695.1"/>
    </source>
</evidence>
<dbReference type="Proteomes" id="UP000005953">
    <property type="component" value="Unassembled WGS sequence"/>
</dbReference>
<evidence type="ECO:0000256" key="2">
    <source>
        <dbReference type="PROSITE-ProRule" id="PRU00335"/>
    </source>
</evidence>
<dbReference type="HOGENOM" id="CLU_087539_6_0_6"/>
<dbReference type="GO" id="GO:0003677">
    <property type="term" value="F:DNA binding"/>
    <property type="evidence" value="ECO:0007669"/>
    <property type="project" value="UniProtKB-UniRule"/>
</dbReference>
<comment type="caution">
    <text evidence="4">The sequence shown here is derived from an EMBL/GenBank/DDBJ whole genome shotgun (WGS) entry which is preliminary data.</text>
</comment>
<dbReference type="PROSITE" id="PS50977">
    <property type="entry name" value="HTH_TETR_2"/>
    <property type="match status" value="1"/>
</dbReference>
<dbReference type="InterPro" id="IPR009057">
    <property type="entry name" value="Homeodomain-like_sf"/>
</dbReference>
<gene>
    <name evidence="4" type="ORF">MED297_11785</name>
</gene>
<dbReference type="AlphaFoldDB" id="A4BB82"/>
<keyword evidence="5" id="KW-1185">Reference proteome</keyword>
<dbReference type="EMBL" id="AAOE01000003">
    <property type="protein sequence ID" value="EAR10695.1"/>
    <property type="molecule type" value="Genomic_DNA"/>
</dbReference>
<organism evidence="4 5">
    <name type="scientific">Reinekea blandensis MED297</name>
    <dbReference type="NCBI Taxonomy" id="314283"/>
    <lineage>
        <taxon>Bacteria</taxon>
        <taxon>Pseudomonadati</taxon>
        <taxon>Pseudomonadota</taxon>
        <taxon>Gammaproteobacteria</taxon>
        <taxon>Oceanospirillales</taxon>
        <taxon>Saccharospirillaceae</taxon>
        <taxon>Reinekea</taxon>
    </lineage>
</organism>
<accession>A4BB82</accession>
<feature type="DNA-binding region" description="H-T-H motif" evidence="2">
    <location>
        <begin position="38"/>
        <end position="57"/>
    </location>
</feature>
<proteinExistence type="predicted"/>
<evidence type="ECO:0000256" key="1">
    <source>
        <dbReference type="ARBA" id="ARBA00023125"/>
    </source>
</evidence>
<dbReference type="SUPFAM" id="SSF46689">
    <property type="entry name" value="Homeodomain-like"/>
    <property type="match status" value="1"/>
</dbReference>
<dbReference type="Gene3D" id="1.10.357.10">
    <property type="entry name" value="Tetracycline Repressor, domain 2"/>
    <property type="match status" value="1"/>
</dbReference>
<dbReference type="InterPro" id="IPR001647">
    <property type="entry name" value="HTH_TetR"/>
</dbReference>
<name>A4BB82_9GAMM</name>
<sequence length="192" mass="22707">MTGLYRNSKDKRVHQTAGQLYDAIRSLLEDGKPFESIGIKEVSAQAGIGRATFYRNFDYVDDVLKYQLDHLFMQLKEEQPPERFKSPDTLIPFFDFWVRHDQMLQVLLKANRWDIFAEQFRKATNTELPIIIEEHDLDQRSLRYLEQSINSLITATLYTWLTHGCIETAEELQQQFVLPFELYLKRTRDPSI</sequence>
<evidence type="ECO:0000313" key="5">
    <source>
        <dbReference type="Proteomes" id="UP000005953"/>
    </source>
</evidence>
<reference evidence="4 5" key="1">
    <citation type="submission" date="2006-02" db="EMBL/GenBank/DDBJ databases">
        <authorList>
            <person name="Pinhassi J."/>
            <person name="Pedros-Alio C."/>
            <person name="Ferriera S."/>
            <person name="Johnson J."/>
            <person name="Kravitz S."/>
            <person name="Halpern A."/>
            <person name="Remington K."/>
            <person name="Beeson K."/>
            <person name="Tran B."/>
            <person name="Rogers Y.-H."/>
            <person name="Friedman R."/>
            <person name="Venter J.C."/>
        </authorList>
    </citation>
    <scope>NUCLEOTIDE SEQUENCE [LARGE SCALE GENOMIC DNA]</scope>
    <source>
        <strain evidence="4 5">MED297</strain>
    </source>
</reference>
<evidence type="ECO:0000259" key="3">
    <source>
        <dbReference type="PROSITE" id="PS50977"/>
    </source>
</evidence>
<keyword evidence="1 2" id="KW-0238">DNA-binding</keyword>